<keyword evidence="4" id="KW-1185">Reference proteome</keyword>
<feature type="transmembrane region" description="Helical" evidence="2">
    <location>
        <begin position="114"/>
        <end position="137"/>
    </location>
</feature>
<dbReference type="OrthoDB" id="5358884at2759"/>
<comment type="caution">
    <text evidence="3">The sequence shown here is derived from an EMBL/GenBank/DDBJ whole genome shotgun (WGS) entry which is preliminary data.</text>
</comment>
<accession>A0A9W9HER0</accession>
<reference evidence="3" key="2">
    <citation type="journal article" date="2023" name="IMA Fungus">
        <title>Comparative genomic study of the Penicillium genus elucidates a diverse pangenome and 15 lateral gene transfer events.</title>
        <authorList>
            <person name="Petersen C."/>
            <person name="Sorensen T."/>
            <person name="Nielsen M.R."/>
            <person name="Sondergaard T.E."/>
            <person name="Sorensen J.L."/>
            <person name="Fitzpatrick D.A."/>
            <person name="Frisvad J.C."/>
            <person name="Nielsen K.L."/>
        </authorList>
    </citation>
    <scope>NUCLEOTIDE SEQUENCE</scope>
    <source>
        <strain evidence="3">IBT 22155</strain>
    </source>
</reference>
<keyword evidence="2" id="KW-0472">Membrane</keyword>
<dbReference type="RefSeq" id="XP_056525742.1">
    <property type="nucleotide sequence ID" value="XM_056663629.1"/>
</dbReference>
<feature type="compositionally biased region" description="Low complexity" evidence="1">
    <location>
        <begin position="165"/>
        <end position="175"/>
    </location>
</feature>
<feature type="transmembrane region" description="Helical" evidence="2">
    <location>
        <begin position="313"/>
        <end position="334"/>
    </location>
</feature>
<evidence type="ECO:0000313" key="4">
    <source>
        <dbReference type="Proteomes" id="UP001149079"/>
    </source>
</evidence>
<dbReference type="Proteomes" id="UP001149079">
    <property type="component" value="Unassembled WGS sequence"/>
</dbReference>
<feature type="region of interest" description="Disordered" evidence="1">
    <location>
        <begin position="69"/>
        <end position="100"/>
    </location>
</feature>
<gene>
    <name evidence="3" type="ORF">N7515_002885</name>
</gene>
<evidence type="ECO:0000256" key="1">
    <source>
        <dbReference type="SAM" id="MobiDB-lite"/>
    </source>
</evidence>
<feature type="compositionally biased region" description="Polar residues" evidence="1">
    <location>
        <begin position="211"/>
        <end position="225"/>
    </location>
</feature>
<keyword evidence="2" id="KW-1133">Transmembrane helix</keyword>
<feature type="compositionally biased region" description="Basic and acidic residues" evidence="1">
    <location>
        <begin position="89"/>
        <end position="98"/>
    </location>
</feature>
<organism evidence="3 4">
    <name type="scientific">Penicillium bovifimosum</name>
    <dbReference type="NCBI Taxonomy" id="126998"/>
    <lineage>
        <taxon>Eukaryota</taxon>
        <taxon>Fungi</taxon>
        <taxon>Dikarya</taxon>
        <taxon>Ascomycota</taxon>
        <taxon>Pezizomycotina</taxon>
        <taxon>Eurotiomycetes</taxon>
        <taxon>Eurotiomycetidae</taxon>
        <taxon>Eurotiales</taxon>
        <taxon>Aspergillaceae</taxon>
        <taxon>Penicillium</taxon>
    </lineage>
</organism>
<dbReference type="AlphaFoldDB" id="A0A9W9HER0"/>
<reference evidence="3" key="1">
    <citation type="submission" date="2022-11" db="EMBL/GenBank/DDBJ databases">
        <authorList>
            <person name="Petersen C."/>
        </authorList>
    </citation>
    <scope>NUCLEOTIDE SEQUENCE</scope>
    <source>
        <strain evidence="3">IBT 22155</strain>
    </source>
</reference>
<feature type="compositionally biased region" description="Polar residues" evidence="1">
    <location>
        <begin position="147"/>
        <end position="164"/>
    </location>
</feature>
<dbReference type="GeneID" id="81402799"/>
<evidence type="ECO:0008006" key="5">
    <source>
        <dbReference type="Google" id="ProtNLM"/>
    </source>
</evidence>
<evidence type="ECO:0000313" key="3">
    <source>
        <dbReference type="EMBL" id="KAJ5144098.1"/>
    </source>
</evidence>
<name>A0A9W9HER0_9EURO</name>
<protein>
    <recommendedName>
        <fullName evidence="5">Apple domain-containing protein</fullName>
    </recommendedName>
</protein>
<keyword evidence="2" id="KW-0812">Transmembrane</keyword>
<feature type="compositionally biased region" description="Low complexity" evidence="1">
    <location>
        <begin position="190"/>
        <end position="210"/>
    </location>
</feature>
<proteinExistence type="predicted"/>
<dbReference type="EMBL" id="JAPQKL010000002">
    <property type="protein sequence ID" value="KAJ5144098.1"/>
    <property type="molecule type" value="Genomic_DNA"/>
</dbReference>
<sequence length="372" mass="38340">MEGLELVSDLKRSSSSCDGLELVSDLKRSSSGCDGLEVASGFGRWPKSYEGLEVVVEPGKEVPISREEAYYVSGPDRAGTSISDGTPDDGPKKTDTTKGAKRVCGLRPTVFRSLLAVSILLVIAAAVGCGVGGSYLINKIKTRGSDPVTSGSNTTSTSALPISGTSDSSTTSTTSEADKGSKMPITTGASSSETTTVSKPSKTSSAPVTSGTTGTAANPCPGQNMTTVTGSDGSVFTLLCAVDWPSGGRIAYGDGEVSDLTRSTEYDLKSCISQCVEWNTENDVKCKGVAYSANLTASFEGGQDGNCFLKDSVGSSMLVLSGLSGMLGLAVLVYTESKGSVRTLPAPVTEKKDLKFNIVDSMITTCCLTLGF</sequence>
<feature type="region of interest" description="Disordered" evidence="1">
    <location>
        <begin position="142"/>
        <end position="225"/>
    </location>
</feature>
<evidence type="ECO:0000256" key="2">
    <source>
        <dbReference type="SAM" id="Phobius"/>
    </source>
</evidence>